<keyword evidence="1" id="KW-0472">Membrane</keyword>
<protein>
    <submittedName>
        <fullName evidence="2">Uncharacterized protein</fullName>
    </submittedName>
</protein>
<name>A0A349TSD3_9ALTE</name>
<accession>A0A349TSD3</accession>
<organism evidence="2 3">
    <name type="scientific">Alteromonas australica</name>
    <dbReference type="NCBI Taxonomy" id="589873"/>
    <lineage>
        <taxon>Bacteria</taxon>
        <taxon>Pseudomonadati</taxon>
        <taxon>Pseudomonadota</taxon>
        <taxon>Gammaproteobacteria</taxon>
        <taxon>Alteromonadales</taxon>
        <taxon>Alteromonadaceae</taxon>
        <taxon>Alteromonas/Salinimonas group</taxon>
        <taxon>Alteromonas</taxon>
    </lineage>
</organism>
<keyword evidence="1" id="KW-1133">Transmembrane helix</keyword>
<comment type="caution">
    <text evidence="2">The sequence shown here is derived from an EMBL/GenBank/DDBJ whole genome shotgun (WGS) entry which is preliminary data.</text>
</comment>
<dbReference type="EMBL" id="DNAN01000350">
    <property type="protein sequence ID" value="HAW76033.1"/>
    <property type="molecule type" value="Genomic_DNA"/>
</dbReference>
<feature type="transmembrane region" description="Helical" evidence="1">
    <location>
        <begin position="45"/>
        <end position="66"/>
    </location>
</feature>
<keyword evidence="1" id="KW-0812">Transmembrane</keyword>
<reference evidence="2 3" key="1">
    <citation type="journal article" date="2018" name="Nat. Biotechnol.">
        <title>A standardized bacterial taxonomy based on genome phylogeny substantially revises the tree of life.</title>
        <authorList>
            <person name="Parks D.H."/>
            <person name="Chuvochina M."/>
            <person name="Waite D.W."/>
            <person name="Rinke C."/>
            <person name="Skarshewski A."/>
            <person name="Chaumeil P.A."/>
            <person name="Hugenholtz P."/>
        </authorList>
    </citation>
    <scope>NUCLEOTIDE SEQUENCE [LARGE SCALE GENOMIC DNA]</scope>
    <source>
        <strain evidence="2">UBA11978</strain>
    </source>
</reference>
<evidence type="ECO:0000256" key="1">
    <source>
        <dbReference type="SAM" id="Phobius"/>
    </source>
</evidence>
<proteinExistence type="predicted"/>
<dbReference type="RefSeq" id="WP_012518526.1">
    <property type="nucleotide sequence ID" value="NZ_CALBIY010000019.1"/>
</dbReference>
<dbReference type="AlphaFoldDB" id="A0A349TSD3"/>
<sequence length="74" mass="8566">MNNQQRKSKVFISHAIFNRIWLLVIGLIFIISAISHSFIWEQSVVHNLLFHPLIILVGLGLFALYCQSRECSKL</sequence>
<gene>
    <name evidence="2" type="ORF">DCW74_09905</name>
</gene>
<evidence type="ECO:0000313" key="3">
    <source>
        <dbReference type="Proteomes" id="UP000263517"/>
    </source>
</evidence>
<evidence type="ECO:0000313" key="2">
    <source>
        <dbReference type="EMBL" id="HAW76033.1"/>
    </source>
</evidence>
<feature type="transmembrane region" description="Helical" evidence="1">
    <location>
        <begin position="20"/>
        <end position="39"/>
    </location>
</feature>
<dbReference type="Proteomes" id="UP000263517">
    <property type="component" value="Unassembled WGS sequence"/>
</dbReference>